<dbReference type="OrthoDB" id="4045at2"/>
<feature type="domain" description="MotA/TolQ/ExbB proton channel" evidence="9">
    <location>
        <begin position="105"/>
        <end position="224"/>
    </location>
</feature>
<dbReference type="InterPro" id="IPR002898">
    <property type="entry name" value="MotA_ExbB_proton_chnl"/>
</dbReference>
<comment type="similarity">
    <text evidence="6">Belongs to the exbB/tolQ family.</text>
</comment>
<keyword evidence="5 8" id="KW-0472">Membrane</keyword>
<dbReference type="Pfam" id="PF01618">
    <property type="entry name" value="MotA_ExbB"/>
    <property type="match status" value="1"/>
</dbReference>
<organism evidence="10 11">
    <name type="scientific">Rohdeia mirabilis</name>
    <dbReference type="NCBI Taxonomy" id="2528008"/>
    <lineage>
        <taxon>Bacteria</taxon>
        <taxon>Pseudomonadati</taxon>
        <taxon>Planctomycetota</taxon>
        <taxon>Planctomycetia</taxon>
        <taxon>Planctomycetia incertae sedis</taxon>
        <taxon>Rohdeia</taxon>
    </lineage>
</organism>
<gene>
    <name evidence="10" type="primary">exbB_3</name>
    <name evidence="10" type="ORF">Pla163_31050</name>
</gene>
<evidence type="ECO:0000256" key="5">
    <source>
        <dbReference type="ARBA" id="ARBA00023136"/>
    </source>
</evidence>
<feature type="coiled-coil region" evidence="7">
    <location>
        <begin position="216"/>
        <end position="243"/>
    </location>
</feature>
<evidence type="ECO:0000256" key="4">
    <source>
        <dbReference type="ARBA" id="ARBA00022989"/>
    </source>
</evidence>
<evidence type="ECO:0000256" key="8">
    <source>
        <dbReference type="SAM" id="Phobius"/>
    </source>
</evidence>
<evidence type="ECO:0000256" key="3">
    <source>
        <dbReference type="ARBA" id="ARBA00022692"/>
    </source>
</evidence>
<evidence type="ECO:0000259" key="9">
    <source>
        <dbReference type="Pfam" id="PF01618"/>
    </source>
</evidence>
<feature type="transmembrane region" description="Helical" evidence="8">
    <location>
        <begin position="186"/>
        <end position="212"/>
    </location>
</feature>
<sequence length="261" mass="27337">MNSTLLAILVTSAFQTGGADDTGSAAATANAERAVASLYEILERGGPLMVALLVCSIVALAFTVERSVALRSGRFGTLRFARQVADAVRSGGARAGLAACERGPILARILRAGLQRDRRDYLERDHAVGDVAATELRRLGHNLRPLLIVFLIAPLLGLLGTVWGMIEAFGEIATQSGMGKPELLASGIYQALTTTAAGLAVAIPAIVAYHLFKGRIETFARRVEDAQREVESALLERQFAEGASADATAATESAPAPVGAL</sequence>
<evidence type="ECO:0000256" key="6">
    <source>
        <dbReference type="RuleBase" id="RU004057"/>
    </source>
</evidence>
<proteinExistence type="inferred from homology"/>
<feature type="transmembrane region" description="Helical" evidence="8">
    <location>
        <begin position="146"/>
        <end position="166"/>
    </location>
</feature>
<dbReference type="RefSeq" id="WP_145190301.1">
    <property type="nucleotide sequence ID" value="NZ_CP036290.1"/>
</dbReference>
<reference evidence="10 11" key="1">
    <citation type="submission" date="2019-02" db="EMBL/GenBank/DDBJ databases">
        <title>Deep-cultivation of Planctomycetes and their phenomic and genomic characterization uncovers novel biology.</title>
        <authorList>
            <person name="Wiegand S."/>
            <person name="Jogler M."/>
            <person name="Boedeker C."/>
            <person name="Pinto D."/>
            <person name="Vollmers J."/>
            <person name="Rivas-Marin E."/>
            <person name="Kohn T."/>
            <person name="Peeters S.H."/>
            <person name="Heuer A."/>
            <person name="Rast P."/>
            <person name="Oberbeckmann S."/>
            <person name="Bunk B."/>
            <person name="Jeske O."/>
            <person name="Meyerdierks A."/>
            <person name="Storesund J.E."/>
            <person name="Kallscheuer N."/>
            <person name="Luecker S."/>
            <person name="Lage O.M."/>
            <person name="Pohl T."/>
            <person name="Merkel B.J."/>
            <person name="Hornburger P."/>
            <person name="Mueller R.-W."/>
            <person name="Bruemmer F."/>
            <person name="Labrenz M."/>
            <person name="Spormann A.M."/>
            <person name="Op den Camp H."/>
            <person name="Overmann J."/>
            <person name="Amann R."/>
            <person name="Jetten M.S.M."/>
            <person name="Mascher T."/>
            <person name="Medema M.H."/>
            <person name="Devos D.P."/>
            <person name="Kaster A.-K."/>
            <person name="Ovreas L."/>
            <person name="Rohde M."/>
            <person name="Galperin M.Y."/>
            <person name="Jogler C."/>
        </authorList>
    </citation>
    <scope>NUCLEOTIDE SEQUENCE [LARGE SCALE GENOMIC DNA]</scope>
    <source>
        <strain evidence="10 11">Pla163</strain>
    </source>
</reference>
<dbReference type="PANTHER" id="PTHR30625:SF11">
    <property type="entry name" value="MOTA_TOLQ_EXBB PROTON CHANNEL DOMAIN-CONTAINING PROTEIN"/>
    <property type="match status" value="1"/>
</dbReference>
<keyword evidence="4 8" id="KW-1133">Transmembrane helix</keyword>
<dbReference type="EMBL" id="CP036290">
    <property type="protein sequence ID" value="QDU85958.1"/>
    <property type="molecule type" value="Genomic_DNA"/>
</dbReference>
<feature type="transmembrane region" description="Helical" evidence="8">
    <location>
        <begin position="47"/>
        <end position="64"/>
    </location>
</feature>
<keyword evidence="2" id="KW-1003">Cell membrane</keyword>
<dbReference type="AlphaFoldDB" id="A0A518D3A4"/>
<dbReference type="InterPro" id="IPR050790">
    <property type="entry name" value="ExbB/TolQ_transport"/>
</dbReference>
<comment type="subcellular location">
    <subcellularLocation>
        <location evidence="1">Cell membrane</location>
        <topology evidence="1">Multi-pass membrane protein</topology>
    </subcellularLocation>
    <subcellularLocation>
        <location evidence="6">Membrane</location>
        <topology evidence="6">Multi-pass membrane protein</topology>
    </subcellularLocation>
</comment>
<dbReference type="Proteomes" id="UP000319342">
    <property type="component" value="Chromosome"/>
</dbReference>
<keyword evidence="6" id="KW-0813">Transport</keyword>
<evidence type="ECO:0000256" key="7">
    <source>
        <dbReference type="SAM" id="Coils"/>
    </source>
</evidence>
<evidence type="ECO:0000313" key="10">
    <source>
        <dbReference type="EMBL" id="QDU85958.1"/>
    </source>
</evidence>
<keyword evidence="7" id="KW-0175">Coiled coil</keyword>
<evidence type="ECO:0000256" key="1">
    <source>
        <dbReference type="ARBA" id="ARBA00004651"/>
    </source>
</evidence>
<evidence type="ECO:0000256" key="2">
    <source>
        <dbReference type="ARBA" id="ARBA00022475"/>
    </source>
</evidence>
<dbReference type="PANTHER" id="PTHR30625">
    <property type="entry name" value="PROTEIN TOLQ"/>
    <property type="match status" value="1"/>
</dbReference>
<dbReference type="GO" id="GO:0017038">
    <property type="term" value="P:protein import"/>
    <property type="evidence" value="ECO:0007669"/>
    <property type="project" value="TreeGrafter"/>
</dbReference>
<dbReference type="GO" id="GO:0005886">
    <property type="term" value="C:plasma membrane"/>
    <property type="evidence" value="ECO:0007669"/>
    <property type="project" value="UniProtKB-SubCell"/>
</dbReference>
<keyword evidence="11" id="KW-1185">Reference proteome</keyword>
<keyword evidence="3 8" id="KW-0812">Transmembrane</keyword>
<keyword evidence="6" id="KW-0653">Protein transport</keyword>
<name>A0A518D3A4_9BACT</name>
<protein>
    <submittedName>
        <fullName evidence="10">Biopolymer transport protein ExbB</fullName>
    </submittedName>
</protein>
<evidence type="ECO:0000313" key="11">
    <source>
        <dbReference type="Proteomes" id="UP000319342"/>
    </source>
</evidence>
<accession>A0A518D3A4</accession>